<dbReference type="PANTHER" id="PTHR31571:SF1">
    <property type="entry name" value="ALTERED INHERITANCE OF MITOCHONDRIA PROTEIN 6"/>
    <property type="match status" value="1"/>
</dbReference>
<organism evidence="3 4">
    <name type="scientific">Hymenobacter defluvii</name>
    <dbReference type="NCBI Taxonomy" id="2054411"/>
    <lineage>
        <taxon>Bacteria</taxon>
        <taxon>Pseudomonadati</taxon>
        <taxon>Bacteroidota</taxon>
        <taxon>Cytophagia</taxon>
        <taxon>Cytophagales</taxon>
        <taxon>Hymenobacteraceae</taxon>
        <taxon>Hymenobacter</taxon>
    </lineage>
</organism>
<keyword evidence="2" id="KW-0732">Signal</keyword>
<evidence type="ECO:0000256" key="1">
    <source>
        <dbReference type="ARBA" id="ARBA00014286"/>
    </source>
</evidence>
<dbReference type="Proteomes" id="UP000670527">
    <property type="component" value="Unassembled WGS sequence"/>
</dbReference>
<dbReference type="EMBL" id="JAGETX010000001">
    <property type="protein sequence ID" value="MBO3269020.1"/>
    <property type="molecule type" value="Genomic_DNA"/>
</dbReference>
<protein>
    <recommendedName>
        <fullName evidence="1">Altered inheritance of mitochondria protein 6</fullName>
    </recommendedName>
</protein>
<reference evidence="3 4" key="1">
    <citation type="submission" date="2021-03" db="EMBL/GenBank/DDBJ databases">
        <authorList>
            <person name="Kim M.K."/>
        </authorList>
    </citation>
    <scope>NUCLEOTIDE SEQUENCE [LARGE SCALE GENOMIC DNA]</scope>
    <source>
        <strain evidence="3 4">BT507</strain>
    </source>
</reference>
<gene>
    <name evidence="3" type="ORF">J4D97_00040</name>
</gene>
<name>A0ABS3T5T4_9BACT</name>
<evidence type="ECO:0000313" key="4">
    <source>
        <dbReference type="Proteomes" id="UP000670527"/>
    </source>
</evidence>
<comment type="caution">
    <text evidence="3">The sequence shown here is derived from an EMBL/GenBank/DDBJ whole genome shotgun (WGS) entry which is preliminary data.</text>
</comment>
<keyword evidence="4" id="KW-1185">Reference proteome</keyword>
<feature type="chain" id="PRO_5046267280" description="Altered inheritance of mitochondria protein 6" evidence="2">
    <location>
        <begin position="24"/>
        <end position="276"/>
    </location>
</feature>
<evidence type="ECO:0000256" key="2">
    <source>
        <dbReference type="SAM" id="SignalP"/>
    </source>
</evidence>
<dbReference type="PANTHER" id="PTHR31571">
    <property type="entry name" value="ALTERED INHERITANCE OF MITOCHONDRIA PROTEIN 6"/>
    <property type="match status" value="1"/>
</dbReference>
<sequence>MQYMIKTIASASLSLLFATAVHAQTPRFQPAPPLEQGHSHNDYWRPHPLFDALQLCFKSVEADVFLIDSTLQVGHERAALRPDRTLQSLYLDPLRQLSGQHYTKPAELWLYVDIKNDGPATYARLQQVLSRYRVLLSTPQQPRPGGVRVILTGDYPRQQVLADPNRLVFLDGQLTDLQPDLAAAIPAVNGNWKKTFRWDGVGKMPAAEVARLRQLNDQAVRTGQKVRFWDLPAATAAQRQAVWRELLRYPALLVGADELTELKEVIDAQRGSAPYK</sequence>
<dbReference type="RefSeq" id="WP_208305848.1">
    <property type="nucleotide sequence ID" value="NZ_JAGETX010000001.1"/>
</dbReference>
<dbReference type="InterPro" id="IPR017946">
    <property type="entry name" value="PLC-like_Pdiesterase_TIM-brl"/>
</dbReference>
<proteinExistence type="predicted"/>
<feature type="signal peptide" evidence="2">
    <location>
        <begin position="1"/>
        <end position="23"/>
    </location>
</feature>
<evidence type="ECO:0000313" key="3">
    <source>
        <dbReference type="EMBL" id="MBO3269020.1"/>
    </source>
</evidence>
<dbReference type="InterPro" id="IPR051236">
    <property type="entry name" value="HAT_RTT109-like"/>
</dbReference>
<accession>A0ABS3T5T4</accession>
<dbReference type="SUPFAM" id="SSF51695">
    <property type="entry name" value="PLC-like phosphodiesterases"/>
    <property type="match status" value="1"/>
</dbReference>